<dbReference type="EMBL" id="JAXIOK010000014">
    <property type="protein sequence ID" value="KAK4756123.1"/>
    <property type="molecule type" value="Genomic_DNA"/>
</dbReference>
<evidence type="ECO:0000256" key="2">
    <source>
        <dbReference type="ARBA" id="ARBA00022801"/>
    </source>
</evidence>
<keyword evidence="3" id="KW-0063">Aspartyl esterase</keyword>
<name>A0AAN7PYR9_9MYRT</name>
<feature type="transmembrane region" description="Helical" evidence="4">
    <location>
        <begin position="16"/>
        <end position="37"/>
    </location>
</feature>
<evidence type="ECO:0000259" key="5">
    <source>
        <dbReference type="Pfam" id="PF01095"/>
    </source>
</evidence>
<sequence>MASSSSPPPFSGCSRVAFSSLIVILSVFSSLVLMSIVGNQSTPAHGRVLLVGDADGFLPPRGAHMPLKYLIQSVREGHCNPLESCTRSRRAPYYITDQGIRVKSIVTVGGTGQDDFTSISDAVESAPSGSRAEEDGYHAMYVRGGVYEEHVSIPYDRKHILMFGDGIGRTIITGNRSHHSGFPTYFSATFAVAGEGFLADCNIYSRKPAVGGETVVTAQGRSTSEDPSSFVFQNCTVKPAADLAESLGSGIKIKNYLGRPWQEYSRVVFMESYIGNHIDPKGWMEYSKTGRLDKLYYGEYDNWGPGSNTSRRVHWKGYHVMNFEEALNFTLYKVTGTSWLRKIDVPYDDD</sequence>
<keyword evidence="4" id="KW-0472">Membrane</keyword>
<dbReference type="InterPro" id="IPR011050">
    <property type="entry name" value="Pectin_lyase_fold/virulence"/>
</dbReference>
<dbReference type="PANTHER" id="PTHR31707">
    <property type="entry name" value="PECTINESTERASE"/>
    <property type="match status" value="1"/>
</dbReference>
<dbReference type="Pfam" id="PF01095">
    <property type="entry name" value="Pectinesterase"/>
    <property type="match status" value="1"/>
</dbReference>
<dbReference type="AlphaFoldDB" id="A0AAN7PYR9"/>
<keyword evidence="4" id="KW-1133">Transmembrane helix</keyword>
<keyword evidence="7" id="KW-1185">Reference proteome</keyword>
<evidence type="ECO:0000256" key="3">
    <source>
        <dbReference type="ARBA" id="ARBA00023085"/>
    </source>
</evidence>
<reference evidence="6 7" key="1">
    <citation type="journal article" date="2023" name="Hortic Res">
        <title>Pangenome of water caltrop reveals structural variations and asymmetric subgenome divergence after allopolyploidization.</title>
        <authorList>
            <person name="Zhang X."/>
            <person name="Chen Y."/>
            <person name="Wang L."/>
            <person name="Yuan Y."/>
            <person name="Fang M."/>
            <person name="Shi L."/>
            <person name="Lu R."/>
            <person name="Comes H.P."/>
            <person name="Ma Y."/>
            <person name="Chen Y."/>
            <person name="Huang G."/>
            <person name="Zhou Y."/>
            <person name="Zheng Z."/>
            <person name="Qiu Y."/>
        </authorList>
    </citation>
    <scope>NUCLEOTIDE SEQUENCE [LARGE SCALE GENOMIC DNA]</scope>
    <source>
        <tissue evidence="6">Roots</tissue>
    </source>
</reference>
<keyword evidence="2" id="KW-0378">Hydrolase</keyword>
<dbReference type="GO" id="GO:0030599">
    <property type="term" value="F:pectinesterase activity"/>
    <property type="evidence" value="ECO:0007669"/>
    <property type="project" value="InterPro"/>
</dbReference>
<organism evidence="6 7">
    <name type="scientific">Trapa incisa</name>
    <dbReference type="NCBI Taxonomy" id="236973"/>
    <lineage>
        <taxon>Eukaryota</taxon>
        <taxon>Viridiplantae</taxon>
        <taxon>Streptophyta</taxon>
        <taxon>Embryophyta</taxon>
        <taxon>Tracheophyta</taxon>
        <taxon>Spermatophyta</taxon>
        <taxon>Magnoliopsida</taxon>
        <taxon>eudicotyledons</taxon>
        <taxon>Gunneridae</taxon>
        <taxon>Pentapetalae</taxon>
        <taxon>rosids</taxon>
        <taxon>malvids</taxon>
        <taxon>Myrtales</taxon>
        <taxon>Lythraceae</taxon>
        <taxon>Trapa</taxon>
    </lineage>
</organism>
<dbReference type="Proteomes" id="UP001345219">
    <property type="component" value="Chromosome 8"/>
</dbReference>
<accession>A0AAN7PYR9</accession>
<dbReference type="InterPro" id="IPR012334">
    <property type="entry name" value="Pectin_lyas_fold"/>
</dbReference>
<comment type="pathway">
    <text evidence="1">Glycan metabolism; pectin degradation; 2-dehydro-3-deoxy-D-gluconate from pectin: step 1/5.</text>
</comment>
<keyword evidence="4" id="KW-0812">Transmembrane</keyword>
<dbReference type="SUPFAM" id="SSF51126">
    <property type="entry name" value="Pectin lyase-like"/>
    <property type="match status" value="1"/>
</dbReference>
<evidence type="ECO:0000313" key="6">
    <source>
        <dbReference type="EMBL" id="KAK4756123.1"/>
    </source>
</evidence>
<gene>
    <name evidence="6" type="ORF">SAY87_009880</name>
</gene>
<dbReference type="InterPro" id="IPR000070">
    <property type="entry name" value="Pectinesterase_cat"/>
</dbReference>
<protein>
    <recommendedName>
        <fullName evidence="5">Pectinesterase catalytic domain-containing protein</fullName>
    </recommendedName>
</protein>
<evidence type="ECO:0000256" key="4">
    <source>
        <dbReference type="SAM" id="Phobius"/>
    </source>
</evidence>
<feature type="domain" description="Pectinesterase catalytic" evidence="5">
    <location>
        <begin position="198"/>
        <end position="334"/>
    </location>
</feature>
<comment type="caution">
    <text evidence="6">The sequence shown here is derived from an EMBL/GenBank/DDBJ whole genome shotgun (WGS) entry which is preliminary data.</text>
</comment>
<proteinExistence type="predicted"/>
<dbReference type="Gene3D" id="2.160.20.10">
    <property type="entry name" value="Single-stranded right-handed beta-helix, Pectin lyase-like"/>
    <property type="match status" value="2"/>
</dbReference>
<evidence type="ECO:0000313" key="7">
    <source>
        <dbReference type="Proteomes" id="UP001345219"/>
    </source>
</evidence>
<evidence type="ECO:0000256" key="1">
    <source>
        <dbReference type="ARBA" id="ARBA00005184"/>
    </source>
</evidence>
<dbReference type="GO" id="GO:0042545">
    <property type="term" value="P:cell wall modification"/>
    <property type="evidence" value="ECO:0007669"/>
    <property type="project" value="InterPro"/>
</dbReference>